<evidence type="ECO:0000259" key="7">
    <source>
        <dbReference type="PROSITE" id="PS51387"/>
    </source>
</evidence>
<dbReference type="PROSITE" id="PS51085">
    <property type="entry name" value="2FE2S_FER_2"/>
    <property type="match status" value="1"/>
</dbReference>
<dbReference type="CDD" id="cd00207">
    <property type="entry name" value="fer2"/>
    <property type="match status" value="1"/>
</dbReference>
<dbReference type="Gene3D" id="3.10.20.30">
    <property type="match status" value="1"/>
</dbReference>
<dbReference type="EMBL" id="WMEX01000008">
    <property type="protein sequence ID" value="MYL27914.1"/>
    <property type="molecule type" value="Genomic_DNA"/>
</dbReference>
<dbReference type="GO" id="GO:0071949">
    <property type="term" value="F:FAD binding"/>
    <property type="evidence" value="ECO:0007669"/>
    <property type="project" value="InterPro"/>
</dbReference>
<dbReference type="Proteomes" id="UP000460751">
    <property type="component" value="Unassembled WGS sequence"/>
</dbReference>
<dbReference type="SUPFAM" id="SSF55447">
    <property type="entry name" value="CO dehydrogenase flavoprotein C-terminal domain-like"/>
    <property type="match status" value="1"/>
</dbReference>
<dbReference type="Gene3D" id="3.30.390.50">
    <property type="entry name" value="CO dehydrogenase flavoprotein, C-terminal domain"/>
    <property type="match status" value="1"/>
</dbReference>
<dbReference type="AlphaFoldDB" id="A0A9X5B6W0"/>
<evidence type="ECO:0000313" key="9">
    <source>
        <dbReference type="Proteomes" id="UP000460751"/>
    </source>
</evidence>
<dbReference type="GO" id="GO:0016491">
    <property type="term" value="F:oxidoreductase activity"/>
    <property type="evidence" value="ECO:0007669"/>
    <property type="project" value="UniProtKB-KW"/>
</dbReference>
<dbReference type="SUPFAM" id="SSF54292">
    <property type="entry name" value="2Fe-2S ferredoxin-like"/>
    <property type="match status" value="1"/>
</dbReference>
<dbReference type="InterPro" id="IPR016167">
    <property type="entry name" value="FAD-bd_PCMH_sub1"/>
</dbReference>
<dbReference type="OrthoDB" id="9775084at2"/>
<dbReference type="PIRSF" id="PIRSF036557">
    <property type="entry name" value="XdhA_RC"/>
    <property type="match status" value="1"/>
</dbReference>
<evidence type="ECO:0000256" key="2">
    <source>
        <dbReference type="ARBA" id="ARBA00022723"/>
    </source>
</evidence>
<dbReference type="GO" id="GO:0005506">
    <property type="term" value="F:iron ion binding"/>
    <property type="evidence" value="ECO:0007669"/>
    <property type="project" value="InterPro"/>
</dbReference>
<keyword evidence="2" id="KW-0479">Metal-binding</keyword>
<dbReference type="InterPro" id="IPR002888">
    <property type="entry name" value="2Fe-2S-bd"/>
</dbReference>
<dbReference type="SUPFAM" id="SSF56176">
    <property type="entry name" value="FAD-binding/transporter-associated domain-like"/>
    <property type="match status" value="1"/>
</dbReference>
<dbReference type="InterPro" id="IPR036884">
    <property type="entry name" value="2Fe-2S-bd_dom_sf"/>
</dbReference>
<evidence type="ECO:0000313" key="8">
    <source>
        <dbReference type="EMBL" id="MYL27914.1"/>
    </source>
</evidence>
<keyword evidence="4" id="KW-0560">Oxidoreductase</keyword>
<dbReference type="InterPro" id="IPR006058">
    <property type="entry name" value="2Fe2S_fd_BS"/>
</dbReference>
<dbReference type="InterPro" id="IPR016166">
    <property type="entry name" value="FAD-bd_PCMH"/>
</dbReference>
<dbReference type="Pfam" id="PF03450">
    <property type="entry name" value="CO_deh_flav_C"/>
    <property type="match status" value="1"/>
</dbReference>
<gene>
    <name evidence="8" type="ORF">GLW01_14060</name>
</gene>
<evidence type="ECO:0000256" key="4">
    <source>
        <dbReference type="ARBA" id="ARBA00023002"/>
    </source>
</evidence>
<reference evidence="8 9" key="1">
    <citation type="submission" date="2019-11" db="EMBL/GenBank/DDBJ databases">
        <title>Genome sequences of 17 halophilic strains isolated from different environments.</title>
        <authorList>
            <person name="Furrow R.E."/>
        </authorList>
    </citation>
    <scope>NUCLEOTIDE SEQUENCE [LARGE SCALE GENOMIC DNA]</scope>
    <source>
        <strain evidence="8 9">22507_15_FS</strain>
    </source>
</reference>
<dbReference type="Pfam" id="PF00111">
    <property type="entry name" value="Fer2"/>
    <property type="match status" value="1"/>
</dbReference>
<proteinExistence type="predicted"/>
<dbReference type="InterPro" id="IPR001041">
    <property type="entry name" value="2Fe-2S_ferredoxin-type"/>
</dbReference>
<protein>
    <submittedName>
        <fullName evidence="8">2Fe-2S iron-sulfur cluster binding domain-containing protein</fullName>
    </submittedName>
</protein>
<keyword evidence="3" id="KW-0274">FAD</keyword>
<feature type="domain" description="2Fe-2S ferredoxin-type" evidence="6">
    <location>
        <begin position="1"/>
        <end position="84"/>
    </location>
</feature>
<feature type="domain" description="FAD-binding PCMH-type" evidence="7">
    <location>
        <begin position="188"/>
        <end position="363"/>
    </location>
</feature>
<organism evidence="8 9">
    <name type="scientific">Vreelandella halophila</name>
    <dbReference type="NCBI Taxonomy" id="86177"/>
    <lineage>
        <taxon>Bacteria</taxon>
        <taxon>Pseudomonadati</taxon>
        <taxon>Pseudomonadota</taxon>
        <taxon>Gammaproteobacteria</taxon>
        <taxon>Oceanospirillales</taxon>
        <taxon>Halomonadaceae</taxon>
        <taxon>Vreelandella</taxon>
    </lineage>
</organism>
<dbReference type="InterPro" id="IPR036318">
    <property type="entry name" value="FAD-bd_PCMH-like_sf"/>
</dbReference>
<dbReference type="InterPro" id="IPR005107">
    <property type="entry name" value="CO_DH_flav_C"/>
</dbReference>
<dbReference type="InterPro" id="IPR012175">
    <property type="entry name" value="Xanth_DH_ssu_bac"/>
</dbReference>
<dbReference type="InterPro" id="IPR036010">
    <property type="entry name" value="2Fe-2S_ferredoxin-like_sf"/>
</dbReference>
<evidence type="ECO:0000256" key="5">
    <source>
        <dbReference type="ARBA" id="ARBA00023004"/>
    </source>
</evidence>
<keyword evidence="9" id="KW-1185">Reference proteome</keyword>
<dbReference type="InterPro" id="IPR036683">
    <property type="entry name" value="CO_DH_flav_C_dom_sf"/>
</dbReference>
<comment type="caution">
    <text evidence="8">The sequence shown here is derived from an EMBL/GenBank/DDBJ whole genome shotgun (WGS) entry which is preliminary data.</text>
</comment>
<evidence type="ECO:0000256" key="1">
    <source>
        <dbReference type="ARBA" id="ARBA00022630"/>
    </source>
</evidence>
<dbReference type="InterPro" id="IPR016208">
    <property type="entry name" value="Ald_Oxase/xanthine_DH-like"/>
</dbReference>
<dbReference type="InterPro" id="IPR002346">
    <property type="entry name" value="Mopterin_DH_FAD-bd"/>
</dbReference>
<evidence type="ECO:0000259" key="6">
    <source>
        <dbReference type="PROSITE" id="PS51085"/>
    </source>
</evidence>
<dbReference type="Gene3D" id="3.30.43.10">
    <property type="entry name" value="Uridine Diphospho-n-acetylenolpyruvylglucosamine Reductase, domain 2"/>
    <property type="match status" value="1"/>
</dbReference>
<dbReference type="Gene3D" id="3.30.465.10">
    <property type="match status" value="1"/>
</dbReference>
<dbReference type="Pfam" id="PF01799">
    <property type="entry name" value="Fer2_2"/>
    <property type="match status" value="1"/>
</dbReference>
<keyword evidence="5" id="KW-0408">Iron</keyword>
<name>A0A9X5B6W0_9GAMM</name>
<dbReference type="Gene3D" id="1.10.150.120">
    <property type="entry name" value="[2Fe-2S]-binding domain"/>
    <property type="match status" value="1"/>
</dbReference>
<dbReference type="PANTHER" id="PTHR45444">
    <property type="entry name" value="XANTHINE DEHYDROGENASE"/>
    <property type="match status" value="1"/>
</dbReference>
<dbReference type="PROSITE" id="PS00197">
    <property type="entry name" value="2FE2S_FER_1"/>
    <property type="match status" value="1"/>
</dbReference>
<sequence length="487" mass="53382">MRLKVNNRLYDSGDEAPDRTLLAFLRNQCGLTGTKEGCASGDCGACTVMVHDERGEKPRSYTVNSCICPVESLRDQSVTTVEGLGGDGVHGELHPVQEAMVACDGSQCGFCTPGFVMSLAALHSETLERGMPEDPRRAVLDAISGNLCRCTGYRPIVEAGIRALNNPDFLTRNGTEPVSGAPLSGSMETPNEPCSFWQPGTEAELQRLLSANPEARLVAGGTDLMLEHTQLFRRLPKLIDLNRIESLRRIELGPEHIDIGAAVTYTEMETAFADIAPELVRMLERLGSRQIRNRGTIGGNIGNASPIADMPPFLLVMDAELVIRDARGNSRSEPLCEFYQDYKQTTLQPGEYIALVRIDRPRPGQWLRLHKLSKRYEDDITTVMGAFLWDAETGLRVAYGGMAAVPARAWRCEQVINYGGTAIPTLDDLTIERACAELNETFSPIGDVRASADYRRVMAASLFGRACRGLKSFASGEEPKEELHHHG</sequence>
<dbReference type="InterPro" id="IPR012675">
    <property type="entry name" value="Beta-grasp_dom_sf"/>
</dbReference>
<evidence type="ECO:0000256" key="3">
    <source>
        <dbReference type="ARBA" id="ARBA00022827"/>
    </source>
</evidence>
<dbReference type="SUPFAM" id="SSF47741">
    <property type="entry name" value="CO dehydrogenase ISP C-domain like"/>
    <property type="match status" value="1"/>
</dbReference>
<dbReference type="PANTHER" id="PTHR45444:SF3">
    <property type="entry name" value="XANTHINE DEHYDROGENASE"/>
    <property type="match status" value="1"/>
</dbReference>
<dbReference type="Pfam" id="PF00941">
    <property type="entry name" value="FAD_binding_5"/>
    <property type="match status" value="1"/>
</dbReference>
<dbReference type="PROSITE" id="PS51387">
    <property type="entry name" value="FAD_PCMH"/>
    <property type="match status" value="1"/>
</dbReference>
<dbReference type="SMART" id="SM01092">
    <property type="entry name" value="CO_deh_flav_C"/>
    <property type="match status" value="1"/>
</dbReference>
<dbReference type="InterPro" id="IPR016169">
    <property type="entry name" value="FAD-bd_PCMH_sub2"/>
</dbReference>
<dbReference type="GO" id="GO:0051537">
    <property type="term" value="F:2 iron, 2 sulfur cluster binding"/>
    <property type="evidence" value="ECO:0007669"/>
    <property type="project" value="InterPro"/>
</dbReference>
<keyword evidence="1" id="KW-0285">Flavoprotein</keyword>
<accession>A0A9X5B6W0</accession>